<dbReference type="GO" id="GO:0003746">
    <property type="term" value="F:translation elongation factor activity"/>
    <property type="evidence" value="ECO:0007669"/>
    <property type="project" value="UniProtKB-KW"/>
</dbReference>
<keyword evidence="3 8" id="KW-0805">Transcription regulation</keyword>
<proteinExistence type="inferred from homology"/>
<evidence type="ECO:0000313" key="13">
    <source>
        <dbReference type="Proteomes" id="UP000197065"/>
    </source>
</evidence>
<dbReference type="NCBIfam" id="NF001263">
    <property type="entry name" value="PRK00226.1-4"/>
    <property type="match status" value="1"/>
</dbReference>
<dbReference type="PROSITE" id="PS00830">
    <property type="entry name" value="GREAB_2"/>
    <property type="match status" value="1"/>
</dbReference>
<organism evidence="12 13">
    <name type="scientific">Arboricoccus pini</name>
    <dbReference type="NCBI Taxonomy" id="1963835"/>
    <lineage>
        <taxon>Bacteria</taxon>
        <taxon>Pseudomonadati</taxon>
        <taxon>Pseudomonadota</taxon>
        <taxon>Alphaproteobacteria</taxon>
        <taxon>Geminicoccales</taxon>
        <taxon>Geminicoccaceae</taxon>
        <taxon>Arboricoccus</taxon>
    </lineage>
</organism>
<evidence type="ECO:0000256" key="6">
    <source>
        <dbReference type="ARBA" id="ARBA00024916"/>
    </source>
</evidence>
<sequence>MSNRIPMTPEGHARLSAELKRLKADERPAVIRAIAEAREHGDLSENAEYHAARERQGFIEGRVIELEDKLSRAEVIDIKNLSGSKVMFGARVKLVDEETDEEVTYQIVGPEEAEITQGLLSIQSPVAQAMLAKQAGDTIEVQTPRGLRYFEILQVSFG</sequence>
<dbReference type="Gene3D" id="3.10.50.30">
    <property type="entry name" value="Transcription elongation factor, GreA/GreB, C-terminal domain"/>
    <property type="match status" value="1"/>
</dbReference>
<dbReference type="NCBIfam" id="NF001264">
    <property type="entry name" value="PRK00226.1-5"/>
    <property type="match status" value="1"/>
</dbReference>
<evidence type="ECO:0000256" key="8">
    <source>
        <dbReference type="HAMAP-Rule" id="MF_00105"/>
    </source>
</evidence>
<evidence type="ECO:0000259" key="11">
    <source>
        <dbReference type="Pfam" id="PF03449"/>
    </source>
</evidence>
<evidence type="ECO:0000256" key="4">
    <source>
        <dbReference type="ARBA" id="ARBA00023125"/>
    </source>
</evidence>
<gene>
    <name evidence="8" type="primary">greA</name>
    <name evidence="12" type="ORF">SAMN07250955_10568</name>
</gene>
<dbReference type="PANTHER" id="PTHR30437:SF4">
    <property type="entry name" value="TRANSCRIPTION ELONGATION FACTOR GREA"/>
    <property type="match status" value="1"/>
</dbReference>
<comment type="similarity">
    <text evidence="1 8 9">Belongs to the GreA/GreB family.</text>
</comment>
<evidence type="ECO:0000256" key="3">
    <source>
        <dbReference type="ARBA" id="ARBA00023015"/>
    </source>
</evidence>
<dbReference type="FunFam" id="3.10.50.30:FF:000001">
    <property type="entry name" value="Transcription elongation factor GreA"/>
    <property type="match status" value="1"/>
</dbReference>
<dbReference type="PIRSF" id="PIRSF006092">
    <property type="entry name" value="GreA_GreB"/>
    <property type="match status" value="1"/>
</dbReference>
<dbReference type="InterPro" id="IPR006359">
    <property type="entry name" value="Tscrpt_elong_fac_GreA"/>
</dbReference>
<evidence type="ECO:0000256" key="1">
    <source>
        <dbReference type="ARBA" id="ARBA00008213"/>
    </source>
</evidence>
<dbReference type="Proteomes" id="UP000197065">
    <property type="component" value="Unassembled WGS sequence"/>
</dbReference>
<keyword evidence="4 8" id="KW-0238">DNA-binding</keyword>
<dbReference type="EMBL" id="FYEH01000005">
    <property type="protein sequence ID" value="SNB66224.1"/>
    <property type="molecule type" value="Genomic_DNA"/>
</dbReference>
<dbReference type="AlphaFoldDB" id="A0A212R2H3"/>
<evidence type="ECO:0000259" key="10">
    <source>
        <dbReference type="Pfam" id="PF01272"/>
    </source>
</evidence>
<evidence type="ECO:0000256" key="2">
    <source>
        <dbReference type="ARBA" id="ARBA00013729"/>
    </source>
</evidence>
<dbReference type="Pfam" id="PF03449">
    <property type="entry name" value="GreA_GreB_N"/>
    <property type="match status" value="1"/>
</dbReference>
<evidence type="ECO:0000256" key="7">
    <source>
        <dbReference type="ARBA" id="ARBA00030776"/>
    </source>
</evidence>
<dbReference type="SUPFAM" id="SSF46557">
    <property type="entry name" value="GreA transcript cleavage protein, N-terminal domain"/>
    <property type="match status" value="1"/>
</dbReference>
<dbReference type="Pfam" id="PF01272">
    <property type="entry name" value="GreA_GreB"/>
    <property type="match status" value="1"/>
</dbReference>
<comment type="function">
    <text evidence="6 8 9">Necessary for efficient RNA polymerase transcription elongation past template-encoded arresting sites. The arresting sites in DNA have the property of trapping a certain fraction of elongating RNA polymerases that pass through, resulting in locked ternary complexes. Cleavage of the nascent transcript by cleavage factors such as GreA or GreB allows the resumption of elongation from the new 3'terminus. GreA releases sequences of 2 to 3 nucleotides.</text>
</comment>
<dbReference type="GO" id="GO:0070063">
    <property type="term" value="F:RNA polymerase binding"/>
    <property type="evidence" value="ECO:0007669"/>
    <property type="project" value="InterPro"/>
</dbReference>
<keyword evidence="12" id="KW-0251">Elongation factor</keyword>
<dbReference type="PROSITE" id="PS00829">
    <property type="entry name" value="GREAB_1"/>
    <property type="match status" value="1"/>
</dbReference>
<feature type="domain" description="Transcription elongation factor GreA/GreB C-terminal" evidence="10">
    <location>
        <begin position="84"/>
        <end position="156"/>
    </location>
</feature>
<dbReference type="InterPro" id="IPR028624">
    <property type="entry name" value="Tscrpt_elong_fac_GreA/B"/>
</dbReference>
<keyword evidence="5 8" id="KW-0804">Transcription</keyword>
<dbReference type="InterPro" id="IPR018151">
    <property type="entry name" value="TF_GreA/GreB_CS"/>
</dbReference>
<dbReference type="GO" id="GO:0006354">
    <property type="term" value="P:DNA-templated transcription elongation"/>
    <property type="evidence" value="ECO:0007669"/>
    <property type="project" value="TreeGrafter"/>
</dbReference>
<keyword evidence="12" id="KW-0648">Protein biosynthesis</keyword>
<name>A0A212R2H3_9PROT</name>
<feature type="domain" description="Transcription elongation factor GreA/GreB N-terminal" evidence="11">
    <location>
        <begin position="5"/>
        <end position="75"/>
    </location>
</feature>
<dbReference type="HAMAP" id="MF_00105">
    <property type="entry name" value="GreA_GreB"/>
    <property type="match status" value="1"/>
</dbReference>
<dbReference type="InterPro" id="IPR036953">
    <property type="entry name" value="GreA/GreB_C_sf"/>
</dbReference>
<dbReference type="FunFam" id="1.10.287.180:FF:000001">
    <property type="entry name" value="Transcription elongation factor GreA"/>
    <property type="match status" value="1"/>
</dbReference>
<reference evidence="12 13" key="1">
    <citation type="submission" date="2017-06" db="EMBL/GenBank/DDBJ databases">
        <authorList>
            <person name="Kim H.J."/>
            <person name="Triplett B.A."/>
        </authorList>
    </citation>
    <scope>NUCLEOTIDE SEQUENCE [LARGE SCALE GENOMIC DNA]</scope>
    <source>
        <strain evidence="12 13">B29T1</strain>
    </source>
</reference>
<dbReference type="InterPro" id="IPR023459">
    <property type="entry name" value="Tscrpt_elong_fac_GreA/B_fam"/>
</dbReference>
<dbReference type="InterPro" id="IPR022691">
    <property type="entry name" value="Tscrpt_elong_fac_GreA/B_N"/>
</dbReference>
<evidence type="ECO:0000256" key="5">
    <source>
        <dbReference type="ARBA" id="ARBA00023163"/>
    </source>
</evidence>
<dbReference type="GO" id="GO:0032784">
    <property type="term" value="P:regulation of DNA-templated transcription elongation"/>
    <property type="evidence" value="ECO:0007669"/>
    <property type="project" value="UniProtKB-UniRule"/>
</dbReference>
<dbReference type="GO" id="GO:0003677">
    <property type="term" value="F:DNA binding"/>
    <property type="evidence" value="ECO:0007669"/>
    <property type="project" value="UniProtKB-UniRule"/>
</dbReference>
<dbReference type="InterPro" id="IPR036805">
    <property type="entry name" value="Tscrpt_elong_fac_GreA/B_N_sf"/>
</dbReference>
<evidence type="ECO:0000313" key="12">
    <source>
        <dbReference type="EMBL" id="SNB66224.1"/>
    </source>
</evidence>
<dbReference type="PANTHER" id="PTHR30437">
    <property type="entry name" value="TRANSCRIPTION ELONGATION FACTOR GREA"/>
    <property type="match status" value="1"/>
</dbReference>
<dbReference type="RefSeq" id="WP_088561072.1">
    <property type="nucleotide sequence ID" value="NZ_FYEH01000005.1"/>
</dbReference>
<dbReference type="InterPro" id="IPR001437">
    <property type="entry name" value="Tscrpt_elong_fac_GreA/B_C"/>
</dbReference>
<dbReference type="OrthoDB" id="9808774at2"/>
<dbReference type="Gene3D" id="1.10.287.180">
    <property type="entry name" value="Transcription elongation factor, GreA/GreB, N-terminal domain"/>
    <property type="match status" value="1"/>
</dbReference>
<dbReference type="SUPFAM" id="SSF54534">
    <property type="entry name" value="FKBP-like"/>
    <property type="match status" value="1"/>
</dbReference>
<accession>A0A212R2H3</accession>
<evidence type="ECO:0000256" key="9">
    <source>
        <dbReference type="RuleBase" id="RU000556"/>
    </source>
</evidence>
<dbReference type="NCBIfam" id="TIGR01462">
    <property type="entry name" value="greA"/>
    <property type="match status" value="1"/>
</dbReference>
<protein>
    <recommendedName>
        <fullName evidence="2 8">Transcription elongation factor GreA</fullName>
    </recommendedName>
    <alternativeName>
        <fullName evidence="7 8">Transcript cleavage factor GreA</fullName>
    </alternativeName>
</protein>
<keyword evidence="13" id="KW-1185">Reference proteome</keyword>
<dbReference type="NCBIfam" id="NF001261">
    <property type="entry name" value="PRK00226.1-2"/>
    <property type="match status" value="1"/>
</dbReference>